<gene>
    <name evidence="3" type="ORF">CCMP2556_LOCUS27846</name>
</gene>
<keyword evidence="4" id="KW-1185">Reference proteome</keyword>
<evidence type="ECO:0000256" key="1">
    <source>
        <dbReference type="SAM" id="MobiDB-lite"/>
    </source>
</evidence>
<feature type="domain" description="CHAT" evidence="2">
    <location>
        <begin position="275"/>
        <end position="452"/>
    </location>
</feature>
<dbReference type="Pfam" id="PF12770">
    <property type="entry name" value="CHAT"/>
    <property type="match status" value="1"/>
</dbReference>
<dbReference type="Gene3D" id="1.25.40.10">
    <property type="entry name" value="Tetratricopeptide repeat domain"/>
    <property type="match status" value="1"/>
</dbReference>
<comment type="caution">
    <text evidence="3">The sequence shown here is derived from an EMBL/GenBank/DDBJ whole genome shotgun (WGS) entry which is preliminary data.</text>
</comment>
<protein>
    <recommendedName>
        <fullName evidence="2">CHAT domain-containing protein</fullName>
    </recommendedName>
</protein>
<dbReference type="InterPro" id="IPR024983">
    <property type="entry name" value="CHAT_dom"/>
</dbReference>
<dbReference type="InterPro" id="IPR011990">
    <property type="entry name" value="TPR-like_helical_dom_sf"/>
</dbReference>
<name>A0ABP0MXS1_9DINO</name>
<reference evidence="3 4" key="1">
    <citation type="submission" date="2024-02" db="EMBL/GenBank/DDBJ databases">
        <authorList>
            <person name="Chen Y."/>
            <person name="Shah S."/>
            <person name="Dougan E. K."/>
            <person name="Thang M."/>
            <person name="Chan C."/>
        </authorList>
    </citation>
    <scope>NUCLEOTIDE SEQUENCE [LARGE SCALE GENOMIC DNA]</scope>
</reference>
<dbReference type="Proteomes" id="UP001642484">
    <property type="component" value="Unassembled WGS sequence"/>
</dbReference>
<dbReference type="EMBL" id="CAXAMN010020446">
    <property type="protein sequence ID" value="CAK9056121.1"/>
    <property type="molecule type" value="Genomic_DNA"/>
</dbReference>
<accession>A0ABP0MXS1</accession>
<organism evidence="3 4">
    <name type="scientific">Durusdinium trenchii</name>
    <dbReference type="NCBI Taxonomy" id="1381693"/>
    <lineage>
        <taxon>Eukaryota</taxon>
        <taxon>Sar</taxon>
        <taxon>Alveolata</taxon>
        <taxon>Dinophyceae</taxon>
        <taxon>Suessiales</taxon>
        <taxon>Symbiodiniaceae</taxon>
        <taxon>Durusdinium</taxon>
    </lineage>
</organism>
<evidence type="ECO:0000259" key="2">
    <source>
        <dbReference type="Pfam" id="PF12770"/>
    </source>
</evidence>
<evidence type="ECO:0000313" key="4">
    <source>
        <dbReference type="Proteomes" id="UP001642484"/>
    </source>
</evidence>
<evidence type="ECO:0000313" key="3">
    <source>
        <dbReference type="EMBL" id="CAK9056121.1"/>
    </source>
</evidence>
<proteinExistence type="predicted"/>
<feature type="region of interest" description="Disordered" evidence="1">
    <location>
        <begin position="230"/>
        <end position="253"/>
    </location>
</feature>
<dbReference type="SUPFAM" id="SSF48452">
    <property type="entry name" value="TPR-like"/>
    <property type="match status" value="1"/>
</dbReference>
<sequence length="491" mass="55134">MKVGNLRGSCKDEVGAIVAFQKTLETGERLYDKGERDLLVATCYSYFGHYLCGLKHRGRGWREEFHDFGKGLQMLRQSYALSQDLGNAHLQLHGLRNLARAESNAGNTAEARDYFEKAALLFEEPGQALLAADRTRARALALLLQEKGQSISTFCGDWNLSWQHIESLVKEIGSAILFYSLLEGRCFIWVISSQGVLRWRVVDTVDALEGQPGGFSEFLLRSRSAMGIGFRGDPPKSEDSDGQEAWEDHGENRMKPETLRTLERRRKHMAETDAKLRRCYDLLYKPVAEWLKGEQHVYICPDRDLWMVPFSAMLDESRRYLIEVHTLVLMPSIHITRSLCAAQTALRVQADSSSSVLIGVSEFNMPPAVDGEILAPLPAVKDENTKIGQTCQQAGCKVVKVLDGEATLTNIQQAVCGTHRFLHFGTHGLLDQKALALHGELNKPESGLLRAVTQREETPEQMAWWVLAVPSWLQGPRALWLLCGKYQINPL</sequence>